<organism evidence="1 2">
    <name type="scientific">Amycolatopsis thermophila</name>
    <dbReference type="NCBI Taxonomy" id="206084"/>
    <lineage>
        <taxon>Bacteria</taxon>
        <taxon>Bacillati</taxon>
        <taxon>Actinomycetota</taxon>
        <taxon>Actinomycetes</taxon>
        <taxon>Pseudonocardiales</taxon>
        <taxon>Pseudonocardiaceae</taxon>
        <taxon>Amycolatopsis</taxon>
    </lineage>
</organism>
<reference evidence="1 2" key="1">
    <citation type="submission" date="2023-07" db="EMBL/GenBank/DDBJ databases">
        <title>Sequencing the genomes of 1000 actinobacteria strains.</title>
        <authorList>
            <person name="Klenk H.-P."/>
        </authorList>
    </citation>
    <scope>NUCLEOTIDE SEQUENCE [LARGE SCALE GENOMIC DNA]</scope>
    <source>
        <strain evidence="1 2">DSM 45805</strain>
    </source>
</reference>
<accession>A0ABU0F4R3</accession>
<keyword evidence="2" id="KW-1185">Reference proteome</keyword>
<proteinExistence type="predicted"/>
<evidence type="ECO:0000313" key="2">
    <source>
        <dbReference type="Proteomes" id="UP001229651"/>
    </source>
</evidence>
<dbReference type="Proteomes" id="UP001229651">
    <property type="component" value="Unassembled WGS sequence"/>
</dbReference>
<dbReference type="EMBL" id="JAUSUT010000001">
    <property type="protein sequence ID" value="MDQ0382042.1"/>
    <property type="molecule type" value="Genomic_DNA"/>
</dbReference>
<name>A0ABU0F4R3_9PSEU</name>
<protein>
    <submittedName>
        <fullName evidence="1">Uncharacterized protein</fullName>
    </submittedName>
</protein>
<gene>
    <name evidence="1" type="ORF">FB470_006036</name>
</gene>
<sequence>MDYLLSGLDAGTYLPDPADPELGTIRVVAR</sequence>
<comment type="caution">
    <text evidence="1">The sequence shown here is derived from an EMBL/GenBank/DDBJ whole genome shotgun (WGS) entry which is preliminary data.</text>
</comment>
<evidence type="ECO:0000313" key="1">
    <source>
        <dbReference type="EMBL" id="MDQ0382042.1"/>
    </source>
</evidence>